<evidence type="ECO:0008006" key="3">
    <source>
        <dbReference type="Google" id="ProtNLM"/>
    </source>
</evidence>
<accession>A0A137P6R5</accession>
<dbReference type="InterPro" id="IPR032675">
    <property type="entry name" value="LRR_dom_sf"/>
</dbReference>
<protein>
    <recommendedName>
        <fullName evidence="3">RNI-like protein</fullName>
    </recommendedName>
</protein>
<dbReference type="EMBL" id="KQ964496">
    <property type="protein sequence ID" value="KXN70659.1"/>
    <property type="molecule type" value="Genomic_DNA"/>
</dbReference>
<proteinExistence type="predicted"/>
<gene>
    <name evidence="1" type="ORF">CONCODRAFT_170489</name>
</gene>
<keyword evidence="2" id="KW-1185">Reference proteome</keyword>
<organism evidence="1 2">
    <name type="scientific">Conidiobolus coronatus (strain ATCC 28846 / CBS 209.66 / NRRL 28638)</name>
    <name type="common">Delacroixia coronata</name>
    <dbReference type="NCBI Taxonomy" id="796925"/>
    <lineage>
        <taxon>Eukaryota</taxon>
        <taxon>Fungi</taxon>
        <taxon>Fungi incertae sedis</taxon>
        <taxon>Zoopagomycota</taxon>
        <taxon>Entomophthoromycotina</taxon>
        <taxon>Entomophthoromycetes</taxon>
        <taxon>Entomophthorales</taxon>
        <taxon>Ancylistaceae</taxon>
        <taxon>Conidiobolus</taxon>
    </lineage>
</organism>
<dbReference type="Gene3D" id="3.80.10.10">
    <property type="entry name" value="Ribonuclease Inhibitor"/>
    <property type="match status" value="1"/>
</dbReference>
<name>A0A137P6R5_CONC2</name>
<evidence type="ECO:0000313" key="1">
    <source>
        <dbReference type="EMBL" id="KXN70659.1"/>
    </source>
</evidence>
<sequence length="557" mass="66746">MYINLFFNKYQYIKFRKILLNMSEKNWINIFLLRDFISYLDRDELIDLSMSQKIIRLKLSAVAFSTFNFNNFIKDQCYKSYLMDKDYDNYDKWARQLENEKYAYMNEESEVDSLEYGTYSNYDEYIELYGEYYEDCYRRDSEEDNDEDNDEDSDKDSVKDNEIDLIKAREEECEHFYLINPYLYCSDRFGPSCKAFELDIVKFQGYPRKLNLDAVKDYYYLLYKIPNIFNNLETLVVNDSRITFEVFEYLLNNLNFLHNLELTDSTLIIYNQNSNNYFINWPLNLKKLIFIDNNIKFSRDTESPILLKPGDQLALNGESLHISPKHLPNLVSFDYKQHTSTDYPNSIDIDEIDDLHKFLELNYHIKKLTMRFDHYSSALFKTIDLFNNLEHLDISKSSSATVRESELTNLPVLNNLKCLNLGLMADPDVFKLISQKLPNLTRLIARFHYEMLPQLCYSIKELKNLKHLNLGLYRQFSNSILFDLPALNNLETLEIRLGEYEEFNSVRWYAKYCPKLRKVKIIRHYGFPLFEKPYLNSMLRGIWKLVYFPTKITYYKI</sequence>
<dbReference type="AlphaFoldDB" id="A0A137P6R5"/>
<reference evidence="1 2" key="1">
    <citation type="journal article" date="2015" name="Genome Biol. Evol.">
        <title>Phylogenomic analyses indicate that early fungi evolved digesting cell walls of algal ancestors of land plants.</title>
        <authorList>
            <person name="Chang Y."/>
            <person name="Wang S."/>
            <person name="Sekimoto S."/>
            <person name="Aerts A.L."/>
            <person name="Choi C."/>
            <person name="Clum A."/>
            <person name="LaButti K.M."/>
            <person name="Lindquist E.A."/>
            <person name="Yee Ngan C."/>
            <person name="Ohm R.A."/>
            <person name="Salamov A.A."/>
            <person name="Grigoriev I.V."/>
            <person name="Spatafora J.W."/>
            <person name="Berbee M.L."/>
        </authorList>
    </citation>
    <scope>NUCLEOTIDE SEQUENCE [LARGE SCALE GENOMIC DNA]</scope>
    <source>
        <strain evidence="1 2">NRRL 28638</strain>
    </source>
</reference>
<dbReference type="Proteomes" id="UP000070444">
    <property type="component" value="Unassembled WGS sequence"/>
</dbReference>
<evidence type="ECO:0000313" key="2">
    <source>
        <dbReference type="Proteomes" id="UP000070444"/>
    </source>
</evidence>
<dbReference type="SUPFAM" id="SSF52047">
    <property type="entry name" value="RNI-like"/>
    <property type="match status" value="1"/>
</dbReference>